<dbReference type="Gene3D" id="2.30.40.10">
    <property type="entry name" value="Urease, subunit C, domain 1"/>
    <property type="match status" value="1"/>
</dbReference>
<evidence type="ECO:0000313" key="5">
    <source>
        <dbReference type="Proteomes" id="UP000245880"/>
    </source>
</evidence>
<dbReference type="SUPFAM" id="SSF51556">
    <property type="entry name" value="Metallo-dependent hydrolases"/>
    <property type="match status" value="1"/>
</dbReference>
<dbReference type="GO" id="GO:0046872">
    <property type="term" value="F:metal ion binding"/>
    <property type="evidence" value="ECO:0007669"/>
    <property type="project" value="InterPro"/>
</dbReference>
<protein>
    <submittedName>
        <fullName evidence="4">Dihydroorotase</fullName>
    </submittedName>
</protein>
<dbReference type="GO" id="GO:0004151">
    <property type="term" value="F:dihydroorotase activity"/>
    <property type="evidence" value="ECO:0007669"/>
    <property type="project" value="InterPro"/>
</dbReference>
<evidence type="ECO:0000256" key="1">
    <source>
        <dbReference type="ARBA" id="ARBA00022975"/>
    </source>
</evidence>
<dbReference type="Proteomes" id="UP000245880">
    <property type="component" value="Unassembled WGS sequence"/>
</dbReference>
<dbReference type="GO" id="GO:0005737">
    <property type="term" value="C:cytoplasm"/>
    <property type="evidence" value="ECO:0007669"/>
    <property type="project" value="TreeGrafter"/>
</dbReference>
<dbReference type="InterPro" id="IPR004722">
    <property type="entry name" value="DHOase"/>
</dbReference>
<dbReference type="RefSeq" id="WP_109673466.1">
    <property type="nucleotide sequence ID" value="NZ_QGDT01000002.1"/>
</dbReference>
<dbReference type="InterPro" id="IPR006680">
    <property type="entry name" value="Amidohydro-rel"/>
</dbReference>
<keyword evidence="1" id="KW-0665">Pyrimidine biosynthesis</keyword>
<dbReference type="InterPro" id="IPR024403">
    <property type="entry name" value="DHOase_cat"/>
</dbReference>
<dbReference type="PANTHER" id="PTHR43668:SF2">
    <property type="entry name" value="ALLANTOINASE"/>
    <property type="match status" value="1"/>
</dbReference>
<dbReference type="GO" id="GO:0006221">
    <property type="term" value="P:pyrimidine nucleotide biosynthetic process"/>
    <property type="evidence" value="ECO:0007669"/>
    <property type="project" value="UniProtKB-KW"/>
</dbReference>
<dbReference type="Pfam" id="PF12890">
    <property type="entry name" value="DHOase"/>
    <property type="match status" value="1"/>
</dbReference>
<dbReference type="CDD" id="cd01317">
    <property type="entry name" value="DHOase_IIa"/>
    <property type="match status" value="1"/>
</dbReference>
<dbReference type="EMBL" id="QGDT01000002">
    <property type="protein sequence ID" value="PWJ59619.1"/>
    <property type="molecule type" value="Genomic_DNA"/>
</dbReference>
<dbReference type="AlphaFoldDB" id="A0A316AQP8"/>
<dbReference type="InterPro" id="IPR032466">
    <property type="entry name" value="Metal_Hydrolase"/>
</dbReference>
<organism evidence="4 5">
    <name type="scientific">Dyadobacter jejuensis</name>
    <dbReference type="NCBI Taxonomy" id="1082580"/>
    <lineage>
        <taxon>Bacteria</taxon>
        <taxon>Pseudomonadati</taxon>
        <taxon>Bacteroidota</taxon>
        <taxon>Cytophagia</taxon>
        <taxon>Cytophagales</taxon>
        <taxon>Spirosomataceae</taxon>
        <taxon>Dyadobacter</taxon>
    </lineage>
</organism>
<comment type="caution">
    <text evidence="4">The sequence shown here is derived from an EMBL/GenBank/DDBJ whole genome shotgun (WGS) entry which is preliminary data.</text>
</comment>
<dbReference type="Gene3D" id="3.20.20.140">
    <property type="entry name" value="Metal-dependent hydrolases"/>
    <property type="match status" value="1"/>
</dbReference>
<dbReference type="GO" id="GO:0006145">
    <property type="term" value="P:purine nucleobase catabolic process"/>
    <property type="evidence" value="ECO:0007669"/>
    <property type="project" value="TreeGrafter"/>
</dbReference>
<proteinExistence type="predicted"/>
<sequence length="426" mass="46962">MQILIRSARIFDKESEFNGLTKDIVVEDGVIKEIGDALIAPNAKEYQAEGLCVSIGWLDMRVGSRDPGLEHKEDLQTVRLVAERGGFTEILLMPNTEPVVQSKDTIRYIQAAGDNGVVKLHVAGAVTRKTDGVDFTEMMDLHQAGVSAFTDGSKTLQNADILLKSILYLLPLDTLLINKPEDGQLALFGQMHEGVTSTLIGMKGIPSLAEEMMVIRDLKLLAYALEGRPERPTNPLLHISLLSTAEAVEHVRKAKENGLPVSCDVAAHQLAFLDEDLMSFDTNLKVSPPFRSQRDREAIKRGLVDGTIDAIVSDHSPQDEESKNLEFDHAEVGMLGLETCFSTAIAHSGLDVETVVDKLSRSPRQILRMPVPKIAVGERANFTFFNPEDSWTYSRTLSKSKNSPFLGQALQGKVLGVMNRGEIRWF</sequence>
<dbReference type="InterPro" id="IPR011059">
    <property type="entry name" value="Metal-dep_hydrolase_composite"/>
</dbReference>
<accession>A0A316AQP8</accession>
<keyword evidence="5" id="KW-1185">Reference proteome</keyword>
<gene>
    <name evidence="4" type="ORF">CLV98_102453</name>
</gene>
<name>A0A316AQP8_9BACT</name>
<dbReference type="OrthoDB" id="9765462at2"/>
<dbReference type="SUPFAM" id="SSF51338">
    <property type="entry name" value="Composite domain of metallo-dependent hydrolases"/>
    <property type="match status" value="1"/>
</dbReference>
<dbReference type="PANTHER" id="PTHR43668">
    <property type="entry name" value="ALLANTOINASE"/>
    <property type="match status" value="1"/>
</dbReference>
<feature type="domain" description="Dihydroorotase catalytic" evidence="3">
    <location>
        <begin position="56"/>
        <end position="220"/>
    </location>
</feature>
<evidence type="ECO:0000313" key="4">
    <source>
        <dbReference type="EMBL" id="PWJ59619.1"/>
    </source>
</evidence>
<evidence type="ECO:0000259" key="3">
    <source>
        <dbReference type="Pfam" id="PF12890"/>
    </source>
</evidence>
<dbReference type="InterPro" id="IPR050138">
    <property type="entry name" value="DHOase/Allantoinase_Hydrolase"/>
</dbReference>
<reference evidence="4 5" key="1">
    <citation type="submission" date="2018-03" db="EMBL/GenBank/DDBJ databases">
        <title>Genomic Encyclopedia of Archaeal and Bacterial Type Strains, Phase II (KMG-II): from individual species to whole genera.</title>
        <authorList>
            <person name="Goeker M."/>
        </authorList>
    </citation>
    <scope>NUCLEOTIDE SEQUENCE [LARGE SCALE GENOMIC DNA]</scope>
    <source>
        <strain evidence="4 5">DSM 100346</strain>
    </source>
</reference>
<dbReference type="GO" id="GO:0004038">
    <property type="term" value="F:allantoinase activity"/>
    <property type="evidence" value="ECO:0007669"/>
    <property type="project" value="TreeGrafter"/>
</dbReference>
<feature type="domain" description="Amidohydrolase-related" evidence="2">
    <location>
        <begin position="249"/>
        <end position="423"/>
    </location>
</feature>
<evidence type="ECO:0000259" key="2">
    <source>
        <dbReference type="Pfam" id="PF01979"/>
    </source>
</evidence>
<dbReference type="Pfam" id="PF01979">
    <property type="entry name" value="Amidohydro_1"/>
    <property type="match status" value="1"/>
</dbReference>